<dbReference type="RefSeq" id="WP_099104951.1">
    <property type="nucleotide sequence ID" value="NZ_JAATJF010000001.1"/>
</dbReference>
<dbReference type="AlphaFoldDB" id="A0A2G0CJ11"/>
<dbReference type="Pfam" id="PF13738">
    <property type="entry name" value="Pyr_redox_3"/>
    <property type="match status" value="1"/>
</dbReference>
<dbReference type="SUPFAM" id="SSF51905">
    <property type="entry name" value="FAD/NAD(P)-binding domain"/>
    <property type="match status" value="1"/>
</dbReference>
<dbReference type="PRINTS" id="PR00368">
    <property type="entry name" value="FADPNR"/>
</dbReference>
<evidence type="ECO:0000313" key="3">
    <source>
        <dbReference type="Proteomes" id="UP000226437"/>
    </source>
</evidence>
<dbReference type="PRINTS" id="PR00469">
    <property type="entry name" value="PNDRDTASEII"/>
</dbReference>
<dbReference type="NCBIfam" id="TIGR04018">
    <property type="entry name" value="Bthiol_YpdA"/>
    <property type="match status" value="1"/>
</dbReference>
<name>A0A2G0CJ11_9BACT</name>
<proteinExistence type="predicted"/>
<protein>
    <submittedName>
        <fullName evidence="2">Uncharacterized protein</fullName>
    </submittedName>
</protein>
<dbReference type="InterPro" id="IPR050982">
    <property type="entry name" value="Auxin_biosynth/cation_transpt"/>
</dbReference>
<reference evidence="2 3" key="1">
    <citation type="submission" date="2017-10" db="EMBL/GenBank/DDBJ databases">
        <title>The draft genome sequence of Lewinella marina KCTC 32374.</title>
        <authorList>
            <person name="Wang K."/>
        </authorList>
    </citation>
    <scope>NUCLEOTIDE SEQUENCE [LARGE SCALE GENOMIC DNA]</scope>
    <source>
        <strain evidence="2 3">MKG-38</strain>
    </source>
</reference>
<sequence>MLDLLIIGGGPSGINVAISAKRAGLNYLVVEKGVIANSLYHFPVNMTFFSTSLKLEIQDTPFISHQDKPTRSEALEYYRRLVQSFRLNLKLYEEVLRMEPATEGYRVTTDKGEYATRNVVVATGFYDTPRLMDIPGEDLPKVRHYYDDPHVYIGQKVLVVGAANSACDAALECWRKGAEVTMAIRGDAIYDRVKYWIKPDIENRINEGSIKAYFNTTTEEIRPHEVVLGTPDGPLVLENDFVLAMTGYQPNYELFERLGLPIQEDDSCKPVFDPNTLETSLPGVYMAGVACAGRETSKLFIENTRDHGQIIVDGILQNATSTVGH</sequence>
<dbReference type="EMBL" id="PDLO01000001">
    <property type="protein sequence ID" value="PHK99972.1"/>
    <property type="molecule type" value="Genomic_DNA"/>
</dbReference>
<dbReference type="InterPro" id="IPR036188">
    <property type="entry name" value="FAD/NAD-bd_sf"/>
</dbReference>
<keyword evidence="3" id="KW-1185">Reference proteome</keyword>
<dbReference type="Proteomes" id="UP000226437">
    <property type="component" value="Unassembled WGS sequence"/>
</dbReference>
<evidence type="ECO:0000256" key="1">
    <source>
        <dbReference type="ARBA" id="ARBA00023002"/>
    </source>
</evidence>
<dbReference type="GO" id="GO:0050660">
    <property type="term" value="F:flavin adenine dinucleotide binding"/>
    <property type="evidence" value="ECO:0007669"/>
    <property type="project" value="TreeGrafter"/>
</dbReference>
<keyword evidence="1" id="KW-0560">Oxidoreductase</keyword>
<gene>
    <name evidence="2" type="ORF">CGL56_02690</name>
</gene>
<dbReference type="PANTHER" id="PTHR43539">
    <property type="entry name" value="FLAVIN-BINDING MONOOXYGENASE-LIKE PROTEIN (AFU_ORTHOLOGUE AFUA_4G09220)"/>
    <property type="match status" value="1"/>
</dbReference>
<evidence type="ECO:0000313" key="2">
    <source>
        <dbReference type="EMBL" id="PHK99972.1"/>
    </source>
</evidence>
<dbReference type="OrthoDB" id="9778740at2"/>
<dbReference type="Gene3D" id="3.50.50.60">
    <property type="entry name" value="FAD/NAD(P)-binding domain"/>
    <property type="match status" value="1"/>
</dbReference>
<comment type="caution">
    <text evidence="2">The sequence shown here is derived from an EMBL/GenBank/DDBJ whole genome shotgun (WGS) entry which is preliminary data.</text>
</comment>
<dbReference type="InterPro" id="IPR023856">
    <property type="entry name" value="Bdr"/>
</dbReference>
<dbReference type="GO" id="GO:0004497">
    <property type="term" value="F:monooxygenase activity"/>
    <property type="evidence" value="ECO:0007669"/>
    <property type="project" value="TreeGrafter"/>
</dbReference>
<dbReference type="PANTHER" id="PTHR43539:SF4">
    <property type="entry name" value="BACILLIREDOXIN REDUCTASE BDR"/>
    <property type="match status" value="1"/>
</dbReference>
<organism evidence="2 3">
    <name type="scientific">Neolewinella marina</name>
    <dbReference type="NCBI Taxonomy" id="438751"/>
    <lineage>
        <taxon>Bacteria</taxon>
        <taxon>Pseudomonadati</taxon>
        <taxon>Bacteroidota</taxon>
        <taxon>Saprospiria</taxon>
        <taxon>Saprospirales</taxon>
        <taxon>Lewinellaceae</taxon>
        <taxon>Neolewinella</taxon>
    </lineage>
</organism>
<accession>A0A2G0CJ11</accession>